<feature type="compositionally biased region" description="Basic residues" evidence="1">
    <location>
        <begin position="95"/>
        <end position="109"/>
    </location>
</feature>
<proteinExistence type="predicted"/>
<accession>A0AAD6WSX8</accession>
<keyword evidence="3" id="KW-1185">Reference proteome</keyword>
<organism evidence="2 3">
    <name type="scientific">Mycena alexandri</name>
    <dbReference type="NCBI Taxonomy" id="1745969"/>
    <lineage>
        <taxon>Eukaryota</taxon>
        <taxon>Fungi</taxon>
        <taxon>Dikarya</taxon>
        <taxon>Basidiomycota</taxon>
        <taxon>Agaricomycotina</taxon>
        <taxon>Agaricomycetes</taxon>
        <taxon>Agaricomycetidae</taxon>
        <taxon>Agaricales</taxon>
        <taxon>Marasmiineae</taxon>
        <taxon>Mycenaceae</taxon>
        <taxon>Mycena</taxon>
    </lineage>
</organism>
<dbReference type="AlphaFoldDB" id="A0AAD6WSX8"/>
<dbReference type="EMBL" id="JARJCM010000145">
    <property type="protein sequence ID" value="KAJ7025988.1"/>
    <property type="molecule type" value="Genomic_DNA"/>
</dbReference>
<evidence type="ECO:0000313" key="2">
    <source>
        <dbReference type="EMBL" id="KAJ7025988.1"/>
    </source>
</evidence>
<evidence type="ECO:0000256" key="1">
    <source>
        <dbReference type="SAM" id="MobiDB-lite"/>
    </source>
</evidence>
<reference evidence="2" key="1">
    <citation type="submission" date="2023-03" db="EMBL/GenBank/DDBJ databases">
        <title>Massive genome expansion in bonnet fungi (Mycena s.s.) driven by repeated elements and novel gene families across ecological guilds.</title>
        <authorList>
            <consortium name="Lawrence Berkeley National Laboratory"/>
            <person name="Harder C.B."/>
            <person name="Miyauchi S."/>
            <person name="Viragh M."/>
            <person name="Kuo A."/>
            <person name="Thoen E."/>
            <person name="Andreopoulos B."/>
            <person name="Lu D."/>
            <person name="Skrede I."/>
            <person name="Drula E."/>
            <person name="Henrissat B."/>
            <person name="Morin E."/>
            <person name="Kohler A."/>
            <person name="Barry K."/>
            <person name="LaButti K."/>
            <person name="Morin E."/>
            <person name="Salamov A."/>
            <person name="Lipzen A."/>
            <person name="Mereny Z."/>
            <person name="Hegedus B."/>
            <person name="Baldrian P."/>
            <person name="Stursova M."/>
            <person name="Weitz H."/>
            <person name="Taylor A."/>
            <person name="Grigoriev I.V."/>
            <person name="Nagy L.G."/>
            <person name="Martin F."/>
            <person name="Kauserud H."/>
        </authorList>
    </citation>
    <scope>NUCLEOTIDE SEQUENCE</scope>
    <source>
        <strain evidence="2">CBHHK200</strain>
    </source>
</reference>
<dbReference type="Proteomes" id="UP001218188">
    <property type="component" value="Unassembled WGS sequence"/>
</dbReference>
<feature type="compositionally biased region" description="Polar residues" evidence="1">
    <location>
        <begin position="111"/>
        <end position="144"/>
    </location>
</feature>
<gene>
    <name evidence="2" type="ORF">C8F04DRAFT_1268580</name>
</gene>
<evidence type="ECO:0000313" key="3">
    <source>
        <dbReference type="Proteomes" id="UP001218188"/>
    </source>
</evidence>
<feature type="compositionally biased region" description="Basic and acidic residues" evidence="1">
    <location>
        <begin position="187"/>
        <end position="199"/>
    </location>
</feature>
<comment type="caution">
    <text evidence="2">The sequence shown here is derived from an EMBL/GenBank/DDBJ whole genome shotgun (WGS) entry which is preliminary data.</text>
</comment>
<feature type="region of interest" description="Disordered" evidence="1">
    <location>
        <begin position="78"/>
        <end position="144"/>
    </location>
</feature>
<name>A0AAD6WSX8_9AGAR</name>
<sequence>MAGDLRGTRAGTRRADATARALCVRANSAGAHFRLAARRAGTLISASARATSTDAAGSPGAHRNLHRLAHARGSAVMPTNAGRAPLAPSPAPPKKNARRCTARQKKKPPQKASQLNAPNSSSSVEATSAREAQSSVPGRCSSSMYNKVSACSTRHGQHTPGFARRERGAGAGLLEDELAAAVAGVRGRKEGEDEGRVLEEPEGVAPGAVGPALD</sequence>
<feature type="region of interest" description="Disordered" evidence="1">
    <location>
        <begin position="184"/>
        <end position="214"/>
    </location>
</feature>
<protein>
    <submittedName>
        <fullName evidence="2">Uncharacterized protein</fullName>
    </submittedName>
</protein>